<dbReference type="SUPFAM" id="SSF56059">
    <property type="entry name" value="Glutathione synthetase ATP-binding domain-like"/>
    <property type="match status" value="1"/>
</dbReference>
<protein>
    <submittedName>
        <fullName evidence="3">Circularly permuted type 2 ATP-grasp protein</fullName>
    </submittedName>
</protein>
<dbReference type="EMBL" id="JBHTBX010000003">
    <property type="protein sequence ID" value="MFC7434001.1"/>
    <property type="molecule type" value="Genomic_DNA"/>
</dbReference>
<evidence type="ECO:0000313" key="4">
    <source>
        <dbReference type="Proteomes" id="UP001596495"/>
    </source>
</evidence>
<evidence type="ECO:0000313" key="3">
    <source>
        <dbReference type="EMBL" id="MFC7434001.1"/>
    </source>
</evidence>
<dbReference type="InterPro" id="IPR051680">
    <property type="entry name" value="ATP-dep_Glu-Cys_Ligase-2"/>
</dbReference>
<organism evidence="3 4">
    <name type="scientific">Hydrogenophaga bisanensis</name>
    <dbReference type="NCBI Taxonomy" id="439611"/>
    <lineage>
        <taxon>Bacteria</taxon>
        <taxon>Pseudomonadati</taxon>
        <taxon>Pseudomonadota</taxon>
        <taxon>Betaproteobacteria</taxon>
        <taxon>Burkholderiales</taxon>
        <taxon>Comamonadaceae</taxon>
        <taxon>Hydrogenophaga</taxon>
    </lineage>
</organism>
<dbReference type="RefSeq" id="WP_382255377.1">
    <property type="nucleotide sequence ID" value="NZ_JBHTBX010000003.1"/>
</dbReference>
<dbReference type="Proteomes" id="UP001596495">
    <property type="component" value="Unassembled WGS sequence"/>
</dbReference>
<reference evidence="4" key="1">
    <citation type="journal article" date="2019" name="Int. J. Syst. Evol. Microbiol.">
        <title>The Global Catalogue of Microorganisms (GCM) 10K type strain sequencing project: providing services to taxonomists for standard genome sequencing and annotation.</title>
        <authorList>
            <consortium name="The Broad Institute Genomics Platform"/>
            <consortium name="The Broad Institute Genome Sequencing Center for Infectious Disease"/>
            <person name="Wu L."/>
            <person name="Ma J."/>
        </authorList>
    </citation>
    <scope>NUCLEOTIDE SEQUENCE [LARGE SCALE GENOMIC DNA]</scope>
    <source>
        <strain evidence="4">CCUG 54518</strain>
    </source>
</reference>
<comment type="caution">
    <text evidence="3">The sequence shown here is derived from an EMBL/GenBank/DDBJ whole genome shotgun (WGS) entry which is preliminary data.</text>
</comment>
<proteinExistence type="predicted"/>
<evidence type="ECO:0000259" key="2">
    <source>
        <dbReference type="Pfam" id="PF14403"/>
    </source>
</evidence>
<dbReference type="Pfam" id="PF04168">
    <property type="entry name" value="Alpha-E"/>
    <property type="match status" value="1"/>
</dbReference>
<name>A0ABW2R7E1_9BURK</name>
<keyword evidence="4" id="KW-1185">Reference proteome</keyword>
<dbReference type="PANTHER" id="PTHR34595">
    <property type="entry name" value="BLR5612 PROTEIN"/>
    <property type="match status" value="1"/>
</dbReference>
<dbReference type="InterPro" id="IPR007296">
    <property type="entry name" value="DUF403"/>
</dbReference>
<accession>A0ABW2R7E1</accession>
<dbReference type="InterPro" id="IPR025841">
    <property type="entry name" value="CP_ATPgrasp_2"/>
</dbReference>
<gene>
    <name evidence="3" type="ORF">ACFQNJ_05705</name>
</gene>
<evidence type="ECO:0000259" key="1">
    <source>
        <dbReference type="Pfam" id="PF04168"/>
    </source>
</evidence>
<dbReference type="PANTHER" id="PTHR34595:SF2">
    <property type="entry name" value="BLR2978 PROTEIN"/>
    <property type="match status" value="1"/>
</dbReference>
<feature type="domain" description="DUF403" evidence="1">
    <location>
        <begin position="503"/>
        <end position="826"/>
    </location>
</feature>
<dbReference type="Gene3D" id="3.30.1490.270">
    <property type="match status" value="1"/>
</dbReference>
<dbReference type="Pfam" id="PF14403">
    <property type="entry name" value="CP_ATPgrasp_2"/>
    <property type="match status" value="1"/>
</dbReference>
<dbReference type="Gene3D" id="3.40.50.11290">
    <property type="match status" value="1"/>
</dbReference>
<sequence length="838" mass="92395">MAAAVPADGGHLDELRSGDCRISPPWAEFFGHVGMDGVADLDRRTASLQRQIHDNGITYNVYADASGLQRPWALDLFPMLVPPQHWATIETGVLQRARLLNRMMSDLYGPQELLQRSLLPPALVQGHPGYLRALRGLSPAGETWLHVMAFDLAHGPDGRWWVVGQRTQAPSGLGYLLENRIAISRQFPKAFAGMKVQRLAASYRALMDGIKRQAPQGEDTRIALLTPGPYNETYFEHAYLARYLGLTLVEGNDLTVRDQRLYLKTLGGLEPVHALIKRLDDEWLDPLELRADSTLGVPGLLQVLRAGNLLLANMPGSAVLESSALLGFLPGIAQHLLGEELLMPSLGTWWCGEEAALREVVPRLRDGVIRPTYPRSGMDTVIGQTLDHRALDEWAGRLMREPELHTVQDWMPLSQTPTWSEGRLMPRSAMLRVYALADGPGSWRVLPGGLVRLAPRGQLVAAMQRGGSSADCWILTEGPVDMTSLLQTAPSTLSMALHKRPVTSRAAENLFWLGRYTERAENSLRLARITLELLEGDDAVPESLLDWLSACAVENSLVLAGVPTAAQSPRVFLRSLLAGLSPPPGSSMAASSFSVGFNLRALRLAAAQVRERLSPEHWHLIERAEAEFTRDGAGLSADTESASVEALALLRQASERLAAITGAQTDRMMRDDGWRLLSVGRHIERLVTLSRALSLALEHRCVQETAGFEAVVALFDSTITFHATYQQRRDMVALIDLLVMDRDNPRSIAWVLQTLRSRLARLSKSATPQDAVLAQGLPDPDTWALTELSCWQRQEHQVRYGALSELLLACERAAADLSDEITRLHFSHADQRTQSLGA</sequence>
<feature type="domain" description="Circularly permuted ATP-grasp type 2" evidence="2">
    <location>
        <begin position="78"/>
        <end position="454"/>
    </location>
</feature>